<evidence type="ECO:0000256" key="4">
    <source>
        <dbReference type="SAM" id="SignalP"/>
    </source>
</evidence>
<dbReference type="SUPFAM" id="SSF53850">
    <property type="entry name" value="Periplasmic binding protein-like II"/>
    <property type="match status" value="1"/>
</dbReference>
<dbReference type="PROSITE" id="PS51257">
    <property type="entry name" value="PROKAR_LIPOPROTEIN"/>
    <property type="match status" value="1"/>
</dbReference>
<evidence type="ECO:0000256" key="1">
    <source>
        <dbReference type="ARBA" id="ARBA00009175"/>
    </source>
</evidence>
<dbReference type="Gene3D" id="3.40.190.10">
    <property type="entry name" value="Periplasmic binding protein-like II"/>
    <property type="match status" value="2"/>
</dbReference>
<name>A0ABT9WV83_9BACI</name>
<dbReference type="Pfam" id="PF13531">
    <property type="entry name" value="SBP_bac_11"/>
    <property type="match status" value="1"/>
</dbReference>
<dbReference type="InterPro" id="IPR050682">
    <property type="entry name" value="ModA/WtpA"/>
</dbReference>
<dbReference type="PANTHER" id="PTHR30632">
    <property type="entry name" value="MOLYBDATE-BINDING PERIPLASMIC PROTEIN"/>
    <property type="match status" value="1"/>
</dbReference>
<dbReference type="EMBL" id="JAUSTT010000020">
    <property type="protein sequence ID" value="MDQ0177217.1"/>
    <property type="molecule type" value="Genomic_DNA"/>
</dbReference>
<keyword evidence="3 4" id="KW-0732">Signal</keyword>
<feature type="signal peptide" evidence="4">
    <location>
        <begin position="1"/>
        <end position="20"/>
    </location>
</feature>
<feature type="chain" id="PRO_5046784629" evidence="4">
    <location>
        <begin position="21"/>
        <end position="271"/>
    </location>
</feature>
<evidence type="ECO:0000256" key="2">
    <source>
        <dbReference type="ARBA" id="ARBA00022723"/>
    </source>
</evidence>
<dbReference type="PANTHER" id="PTHR30632:SF0">
    <property type="entry name" value="SULFATE-BINDING PROTEIN"/>
    <property type="match status" value="1"/>
</dbReference>
<comment type="caution">
    <text evidence="5">The sequence shown here is derived from an EMBL/GenBank/DDBJ whole genome shotgun (WGS) entry which is preliminary data.</text>
</comment>
<proteinExistence type="inferred from homology"/>
<protein>
    <submittedName>
        <fullName evidence="5">Molybdate transport system substrate-binding protein</fullName>
    </submittedName>
</protein>
<evidence type="ECO:0000313" key="5">
    <source>
        <dbReference type="EMBL" id="MDQ0177217.1"/>
    </source>
</evidence>
<dbReference type="PIRSF" id="PIRSF004846">
    <property type="entry name" value="ModA"/>
    <property type="match status" value="1"/>
</dbReference>
<evidence type="ECO:0000313" key="6">
    <source>
        <dbReference type="Proteomes" id="UP001223586"/>
    </source>
</evidence>
<comment type="similarity">
    <text evidence="1">Belongs to the bacterial solute-binding protein ModA family.</text>
</comment>
<dbReference type="RefSeq" id="WP_307231026.1">
    <property type="nucleotide sequence ID" value="NZ_JAUSTT010000020.1"/>
</dbReference>
<dbReference type="NCBIfam" id="TIGR01256">
    <property type="entry name" value="modA"/>
    <property type="match status" value="1"/>
</dbReference>
<gene>
    <name evidence="5" type="ORF">J2S08_003096</name>
</gene>
<dbReference type="InterPro" id="IPR005950">
    <property type="entry name" value="ModA"/>
</dbReference>
<reference evidence="5 6" key="1">
    <citation type="submission" date="2023-07" db="EMBL/GenBank/DDBJ databases">
        <title>Genomic Encyclopedia of Type Strains, Phase IV (KMG-IV): sequencing the most valuable type-strain genomes for metagenomic binning, comparative biology and taxonomic classification.</title>
        <authorList>
            <person name="Goeker M."/>
        </authorList>
    </citation>
    <scope>NUCLEOTIDE SEQUENCE [LARGE SCALE GENOMIC DNA]</scope>
    <source>
        <strain evidence="5 6">DSM 23837</strain>
    </source>
</reference>
<keyword evidence="2" id="KW-0479">Metal-binding</keyword>
<evidence type="ECO:0000256" key="3">
    <source>
        <dbReference type="ARBA" id="ARBA00022729"/>
    </source>
</evidence>
<organism evidence="5 6">
    <name type="scientific">Bacillus chungangensis</name>
    <dbReference type="NCBI Taxonomy" id="587633"/>
    <lineage>
        <taxon>Bacteria</taxon>
        <taxon>Bacillati</taxon>
        <taxon>Bacillota</taxon>
        <taxon>Bacilli</taxon>
        <taxon>Bacillales</taxon>
        <taxon>Bacillaceae</taxon>
        <taxon>Bacillus</taxon>
    </lineage>
</organism>
<dbReference type="Proteomes" id="UP001223586">
    <property type="component" value="Unassembled WGS sequence"/>
</dbReference>
<dbReference type="InterPro" id="IPR041879">
    <property type="entry name" value="YvgL-like_PBP2"/>
</dbReference>
<dbReference type="CDD" id="cd13537">
    <property type="entry name" value="PBP2_YvgL_like"/>
    <property type="match status" value="1"/>
</dbReference>
<sequence length="271" mass="30096">MRKTIVVLLIFMLSILSACANEKTTSNDDQQVDKQTSPTLEKIELTISAAASLNEALTEIKAIYENKNENVALLFNFQGSGALQQQISHGAPADLFFSAAEDKFNLLVEEGRIDENNKGNFLKNQLVLIVPNDNKIESMEFKDLANERIEKIAVGTPESVPAGQYAKESLEALGLWGELEPKLIFTKDVRQVLTYVETNNVDAGIVYKTDAAISENVKIVAEADEQTHTPIIYPAGVLKDSKQLEAARAFFHYLKSDEAKKIFEQYGFVSF</sequence>
<keyword evidence="6" id="KW-1185">Reference proteome</keyword>
<accession>A0ABT9WV83</accession>